<keyword evidence="2" id="KW-0812">Transmembrane</keyword>
<sequence>MPDYYPMENNTQNSPQPTPPRRKQMAPRDMLLIALAVLVFVRVDWRHMNSFHYLILFLLVLCFMLRWSNMRKDARRQELLKKKAEYEATQQSAEDTPAEAVSAEDMTVDGAPVPAEAPAETAEKESDI</sequence>
<gene>
    <name evidence="3" type="ORF">KGMB03357_02260</name>
</gene>
<organism evidence="3 4">
    <name type="scientific">Anaerotignum faecicola</name>
    <dbReference type="NCBI Taxonomy" id="2358141"/>
    <lineage>
        <taxon>Bacteria</taxon>
        <taxon>Bacillati</taxon>
        <taxon>Bacillota</taxon>
        <taxon>Clostridia</taxon>
        <taxon>Lachnospirales</taxon>
        <taxon>Anaerotignaceae</taxon>
        <taxon>Anaerotignum</taxon>
    </lineage>
</organism>
<dbReference type="EMBL" id="BHVZ01000001">
    <property type="protein sequence ID" value="GCB28565.1"/>
    <property type="molecule type" value="Genomic_DNA"/>
</dbReference>
<keyword evidence="4" id="KW-1185">Reference proteome</keyword>
<reference evidence="3 4" key="1">
    <citation type="submission" date="2018-10" db="EMBL/GenBank/DDBJ databases">
        <title>Draft Genome Sequence of Anaerotignum sp. KCTC 15736.</title>
        <authorList>
            <person name="Choi S.H."/>
            <person name="Kim J.S."/>
            <person name="Kang S.W."/>
            <person name="Lee J.S."/>
            <person name="Park S.H."/>
        </authorList>
    </citation>
    <scope>NUCLEOTIDE SEQUENCE [LARGE SCALE GENOMIC DNA]</scope>
    <source>
        <strain evidence="3 4">KCTC 15736</strain>
    </source>
</reference>
<feature type="compositionally biased region" description="Low complexity" evidence="1">
    <location>
        <begin position="111"/>
        <end position="120"/>
    </location>
</feature>
<feature type="region of interest" description="Disordered" evidence="1">
    <location>
        <begin position="1"/>
        <end position="24"/>
    </location>
</feature>
<feature type="transmembrane region" description="Helical" evidence="2">
    <location>
        <begin position="51"/>
        <end position="68"/>
    </location>
</feature>
<comment type="caution">
    <text evidence="3">The sequence shown here is derived from an EMBL/GenBank/DDBJ whole genome shotgun (WGS) entry which is preliminary data.</text>
</comment>
<feature type="region of interest" description="Disordered" evidence="1">
    <location>
        <begin position="86"/>
        <end position="128"/>
    </location>
</feature>
<evidence type="ECO:0000313" key="4">
    <source>
        <dbReference type="Proteomes" id="UP000287361"/>
    </source>
</evidence>
<keyword evidence="2" id="KW-1133">Transmembrane helix</keyword>
<evidence type="ECO:0000256" key="2">
    <source>
        <dbReference type="SAM" id="Phobius"/>
    </source>
</evidence>
<name>A0A401LAY7_9FIRM</name>
<evidence type="ECO:0000313" key="3">
    <source>
        <dbReference type="EMBL" id="GCB28565.1"/>
    </source>
</evidence>
<evidence type="ECO:0000256" key="1">
    <source>
        <dbReference type="SAM" id="MobiDB-lite"/>
    </source>
</evidence>
<accession>A0A401LAY7</accession>
<protein>
    <submittedName>
        <fullName evidence="3">Uncharacterized protein</fullName>
    </submittedName>
</protein>
<dbReference type="AlphaFoldDB" id="A0A401LAY7"/>
<proteinExistence type="predicted"/>
<dbReference type="Proteomes" id="UP000287361">
    <property type="component" value="Unassembled WGS sequence"/>
</dbReference>
<keyword evidence="2" id="KW-0472">Membrane</keyword>